<dbReference type="EMBL" id="CH916366">
    <property type="protein sequence ID" value="EDV96040.1"/>
    <property type="molecule type" value="Genomic_DNA"/>
</dbReference>
<dbReference type="FunCoup" id="B4J2P9">
    <property type="interactions" value="157"/>
</dbReference>
<reference evidence="2 3" key="1">
    <citation type="journal article" date="2007" name="Nature">
        <title>Evolution of genes and genomes on the Drosophila phylogeny.</title>
        <authorList>
            <consortium name="Drosophila 12 Genomes Consortium"/>
            <person name="Clark A.G."/>
            <person name="Eisen M.B."/>
            <person name="Smith D.R."/>
            <person name="Bergman C.M."/>
            <person name="Oliver B."/>
            <person name="Markow T.A."/>
            <person name="Kaufman T.C."/>
            <person name="Kellis M."/>
            <person name="Gelbart W."/>
            <person name="Iyer V.N."/>
            <person name="Pollard D.A."/>
            <person name="Sackton T.B."/>
            <person name="Larracuente A.M."/>
            <person name="Singh N.D."/>
            <person name="Abad J.P."/>
            <person name="Abt D.N."/>
            <person name="Adryan B."/>
            <person name="Aguade M."/>
            <person name="Akashi H."/>
            <person name="Anderson W.W."/>
            <person name="Aquadro C.F."/>
            <person name="Ardell D.H."/>
            <person name="Arguello R."/>
            <person name="Artieri C.G."/>
            <person name="Barbash D.A."/>
            <person name="Barker D."/>
            <person name="Barsanti P."/>
            <person name="Batterham P."/>
            <person name="Batzoglou S."/>
            <person name="Begun D."/>
            <person name="Bhutkar A."/>
            <person name="Blanco E."/>
            <person name="Bosak S.A."/>
            <person name="Bradley R.K."/>
            <person name="Brand A.D."/>
            <person name="Brent M.R."/>
            <person name="Brooks A.N."/>
            <person name="Brown R.H."/>
            <person name="Butlin R.K."/>
            <person name="Caggese C."/>
            <person name="Calvi B.R."/>
            <person name="Bernardo de Carvalho A."/>
            <person name="Caspi A."/>
            <person name="Castrezana S."/>
            <person name="Celniker S.E."/>
            <person name="Chang J.L."/>
            <person name="Chapple C."/>
            <person name="Chatterji S."/>
            <person name="Chinwalla A."/>
            <person name="Civetta A."/>
            <person name="Clifton S.W."/>
            <person name="Comeron J.M."/>
            <person name="Costello J.C."/>
            <person name="Coyne J.A."/>
            <person name="Daub J."/>
            <person name="David R.G."/>
            <person name="Delcher A.L."/>
            <person name="Delehaunty K."/>
            <person name="Do C.B."/>
            <person name="Ebling H."/>
            <person name="Edwards K."/>
            <person name="Eickbush T."/>
            <person name="Evans J.D."/>
            <person name="Filipski A."/>
            <person name="Findeiss S."/>
            <person name="Freyhult E."/>
            <person name="Fulton L."/>
            <person name="Fulton R."/>
            <person name="Garcia A.C."/>
            <person name="Gardiner A."/>
            <person name="Garfield D.A."/>
            <person name="Garvin B.E."/>
            <person name="Gibson G."/>
            <person name="Gilbert D."/>
            <person name="Gnerre S."/>
            <person name="Godfrey J."/>
            <person name="Good R."/>
            <person name="Gotea V."/>
            <person name="Gravely B."/>
            <person name="Greenberg A.J."/>
            <person name="Griffiths-Jones S."/>
            <person name="Gross S."/>
            <person name="Guigo R."/>
            <person name="Gustafson E.A."/>
            <person name="Haerty W."/>
            <person name="Hahn M.W."/>
            <person name="Halligan D.L."/>
            <person name="Halpern A.L."/>
            <person name="Halter G.M."/>
            <person name="Han M.V."/>
            <person name="Heger A."/>
            <person name="Hillier L."/>
            <person name="Hinrichs A.S."/>
            <person name="Holmes I."/>
            <person name="Hoskins R.A."/>
            <person name="Hubisz M.J."/>
            <person name="Hultmark D."/>
            <person name="Huntley M.A."/>
            <person name="Jaffe D.B."/>
            <person name="Jagadeeshan S."/>
            <person name="Jeck W.R."/>
            <person name="Johnson J."/>
            <person name="Jones C.D."/>
            <person name="Jordan W.C."/>
            <person name="Karpen G.H."/>
            <person name="Kataoka E."/>
            <person name="Keightley P.D."/>
            <person name="Kheradpour P."/>
            <person name="Kirkness E.F."/>
            <person name="Koerich L.B."/>
            <person name="Kristiansen K."/>
            <person name="Kudrna D."/>
            <person name="Kulathinal R.J."/>
            <person name="Kumar S."/>
            <person name="Kwok R."/>
            <person name="Lander E."/>
            <person name="Langley C.H."/>
            <person name="Lapoint R."/>
            <person name="Lazzaro B.P."/>
            <person name="Lee S.J."/>
            <person name="Levesque L."/>
            <person name="Li R."/>
            <person name="Lin C.F."/>
            <person name="Lin M.F."/>
            <person name="Lindblad-Toh K."/>
            <person name="Llopart A."/>
            <person name="Long M."/>
            <person name="Low L."/>
            <person name="Lozovsky E."/>
            <person name="Lu J."/>
            <person name="Luo M."/>
            <person name="Machado C.A."/>
            <person name="Makalowski W."/>
            <person name="Marzo M."/>
            <person name="Matsuda M."/>
            <person name="Matzkin L."/>
            <person name="McAllister B."/>
            <person name="McBride C.S."/>
            <person name="McKernan B."/>
            <person name="McKernan K."/>
            <person name="Mendez-Lago M."/>
            <person name="Minx P."/>
            <person name="Mollenhauer M.U."/>
            <person name="Montooth K."/>
            <person name="Mount S.M."/>
            <person name="Mu X."/>
            <person name="Myers E."/>
            <person name="Negre B."/>
            <person name="Newfeld S."/>
            <person name="Nielsen R."/>
            <person name="Noor M.A."/>
            <person name="O'Grady P."/>
            <person name="Pachter L."/>
            <person name="Papaceit M."/>
            <person name="Parisi M.J."/>
            <person name="Parisi M."/>
            <person name="Parts L."/>
            <person name="Pedersen J.S."/>
            <person name="Pesole G."/>
            <person name="Phillippy A.M."/>
            <person name="Ponting C.P."/>
            <person name="Pop M."/>
            <person name="Porcelli D."/>
            <person name="Powell J.R."/>
            <person name="Prohaska S."/>
            <person name="Pruitt K."/>
            <person name="Puig M."/>
            <person name="Quesneville H."/>
            <person name="Ram K.R."/>
            <person name="Rand D."/>
            <person name="Rasmussen M.D."/>
            <person name="Reed L.K."/>
            <person name="Reenan R."/>
            <person name="Reily A."/>
            <person name="Remington K.A."/>
            <person name="Rieger T.T."/>
            <person name="Ritchie M.G."/>
            <person name="Robin C."/>
            <person name="Rogers Y.H."/>
            <person name="Rohde C."/>
            <person name="Rozas J."/>
            <person name="Rubenfield M.J."/>
            <person name="Ruiz A."/>
            <person name="Russo S."/>
            <person name="Salzberg S.L."/>
            <person name="Sanchez-Gracia A."/>
            <person name="Saranga D.J."/>
            <person name="Sato H."/>
            <person name="Schaeffer S.W."/>
            <person name="Schatz M.C."/>
            <person name="Schlenke T."/>
            <person name="Schwartz R."/>
            <person name="Segarra C."/>
            <person name="Singh R.S."/>
            <person name="Sirot L."/>
            <person name="Sirota M."/>
            <person name="Sisneros N.B."/>
            <person name="Smith C.D."/>
            <person name="Smith T.F."/>
            <person name="Spieth J."/>
            <person name="Stage D.E."/>
            <person name="Stark A."/>
            <person name="Stephan W."/>
            <person name="Strausberg R.L."/>
            <person name="Strempel S."/>
            <person name="Sturgill D."/>
            <person name="Sutton G."/>
            <person name="Sutton G.G."/>
            <person name="Tao W."/>
            <person name="Teichmann S."/>
            <person name="Tobari Y.N."/>
            <person name="Tomimura Y."/>
            <person name="Tsolas J.M."/>
            <person name="Valente V.L."/>
            <person name="Venter E."/>
            <person name="Venter J.C."/>
            <person name="Vicario S."/>
            <person name="Vieira F.G."/>
            <person name="Vilella A.J."/>
            <person name="Villasante A."/>
            <person name="Walenz B."/>
            <person name="Wang J."/>
            <person name="Wasserman M."/>
            <person name="Watts T."/>
            <person name="Wilson D."/>
            <person name="Wilson R.K."/>
            <person name="Wing R.A."/>
            <person name="Wolfner M.F."/>
            <person name="Wong A."/>
            <person name="Wong G.K."/>
            <person name="Wu C.I."/>
            <person name="Wu G."/>
            <person name="Yamamoto D."/>
            <person name="Yang H.P."/>
            <person name="Yang S.P."/>
            <person name="Yorke J.A."/>
            <person name="Yoshida K."/>
            <person name="Zdobnov E."/>
            <person name="Zhang P."/>
            <person name="Zhang Y."/>
            <person name="Zimin A.V."/>
            <person name="Baldwin J."/>
            <person name="Abdouelleil A."/>
            <person name="Abdulkadir J."/>
            <person name="Abebe A."/>
            <person name="Abera B."/>
            <person name="Abreu J."/>
            <person name="Acer S.C."/>
            <person name="Aftuck L."/>
            <person name="Alexander A."/>
            <person name="An P."/>
            <person name="Anderson E."/>
            <person name="Anderson S."/>
            <person name="Arachi H."/>
            <person name="Azer M."/>
            <person name="Bachantsang P."/>
            <person name="Barry A."/>
            <person name="Bayul T."/>
            <person name="Berlin A."/>
            <person name="Bessette D."/>
            <person name="Bloom T."/>
            <person name="Blye J."/>
            <person name="Boguslavskiy L."/>
            <person name="Bonnet C."/>
            <person name="Boukhgalter B."/>
            <person name="Bourzgui I."/>
            <person name="Brown A."/>
            <person name="Cahill P."/>
            <person name="Channer S."/>
            <person name="Cheshatsang Y."/>
            <person name="Chuda L."/>
            <person name="Citroen M."/>
            <person name="Collymore A."/>
            <person name="Cooke P."/>
            <person name="Costello M."/>
            <person name="D'Aco K."/>
            <person name="Daza R."/>
            <person name="De Haan G."/>
            <person name="DeGray S."/>
            <person name="DeMaso C."/>
            <person name="Dhargay N."/>
            <person name="Dooley K."/>
            <person name="Dooley E."/>
            <person name="Doricent M."/>
            <person name="Dorje P."/>
            <person name="Dorjee K."/>
            <person name="Dupes A."/>
            <person name="Elong R."/>
            <person name="Falk J."/>
            <person name="Farina A."/>
            <person name="Faro S."/>
            <person name="Ferguson D."/>
            <person name="Fisher S."/>
            <person name="Foley C.D."/>
            <person name="Franke A."/>
            <person name="Friedrich D."/>
            <person name="Gadbois L."/>
            <person name="Gearin G."/>
            <person name="Gearin C.R."/>
            <person name="Giannoukos G."/>
            <person name="Goode T."/>
            <person name="Graham J."/>
            <person name="Grandbois E."/>
            <person name="Grewal S."/>
            <person name="Gyaltsen K."/>
            <person name="Hafez N."/>
            <person name="Hagos B."/>
            <person name="Hall J."/>
            <person name="Henson C."/>
            <person name="Hollinger A."/>
            <person name="Honan T."/>
            <person name="Huard M.D."/>
            <person name="Hughes L."/>
            <person name="Hurhula B."/>
            <person name="Husby M.E."/>
            <person name="Kamat A."/>
            <person name="Kanga B."/>
            <person name="Kashin S."/>
            <person name="Khazanovich D."/>
            <person name="Kisner P."/>
            <person name="Lance K."/>
            <person name="Lara M."/>
            <person name="Lee W."/>
            <person name="Lennon N."/>
            <person name="Letendre F."/>
            <person name="LeVine R."/>
            <person name="Lipovsky A."/>
            <person name="Liu X."/>
            <person name="Liu J."/>
            <person name="Liu S."/>
            <person name="Lokyitsang T."/>
            <person name="Lokyitsang Y."/>
            <person name="Lubonja R."/>
            <person name="Lui A."/>
            <person name="MacDonald P."/>
            <person name="Magnisalis V."/>
            <person name="Maru K."/>
            <person name="Matthews C."/>
            <person name="McCusker W."/>
            <person name="McDonough S."/>
            <person name="Mehta T."/>
            <person name="Meldrim J."/>
            <person name="Meneus L."/>
            <person name="Mihai O."/>
            <person name="Mihalev A."/>
            <person name="Mihova T."/>
            <person name="Mittelman R."/>
            <person name="Mlenga V."/>
            <person name="Montmayeur A."/>
            <person name="Mulrain L."/>
            <person name="Navidi A."/>
            <person name="Naylor J."/>
            <person name="Negash T."/>
            <person name="Nguyen T."/>
            <person name="Nguyen N."/>
            <person name="Nicol R."/>
            <person name="Norbu C."/>
            <person name="Norbu N."/>
            <person name="Novod N."/>
            <person name="O'Neill B."/>
            <person name="Osman S."/>
            <person name="Markiewicz E."/>
            <person name="Oyono O.L."/>
            <person name="Patti C."/>
            <person name="Phunkhang P."/>
            <person name="Pierre F."/>
            <person name="Priest M."/>
            <person name="Raghuraman S."/>
            <person name="Rege F."/>
            <person name="Reyes R."/>
            <person name="Rise C."/>
            <person name="Rogov P."/>
            <person name="Ross K."/>
            <person name="Ryan E."/>
            <person name="Settipalli S."/>
            <person name="Shea T."/>
            <person name="Sherpa N."/>
            <person name="Shi L."/>
            <person name="Shih D."/>
            <person name="Sparrow T."/>
            <person name="Spaulding J."/>
            <person name="Stalker J."/>
            <person name="Stange-Thomann N."/>
            <person name="Stavropoulos S."/>
            <person name="Stone C."/>
            <person name="Strader C."/>
            <person name="Tesfaye S."/>
            <person name="Thomson T."/>
            <person name="Thoulutsang Y."/>
            <person name="Thoulutsang D."/>
            <person name="Topham K."/>
            <person name="Topping I."/>
            <person name="Tsamla T."/>
            <person name="Vassiliev H."/>
            <person name="Vo A."/>
            <person name="Wangchuk T."/>
            <person name="Wangdi T."/>
            <person name="Weiand M."/>
            <person name="Wilkinson J."/>
            <person name="Wilson A."/>
            <person name="Yadav S."/>
            <person name="Young G."/>
            <person name="Yu Q."/>
            <person name="Zembek L."/>
            <person name="Zhong D."/>
            <person name="Zimmer A."/>
            <person name="Zwirko Z."/>
            <person name="Jaffe D.B."/>
            <person name="Alvarez P."/>
            <person name="Brockman W."/>
            <person name="Butler J."/>
            <person name="Chin C."/>
            <person name="Gnerre S."/>
            <person name="Grabherr M."/>
            <person name="Kleber M."/>
            <person name="Mauceli E."/>
            <person name="MacCallum I."/>
        </authorList>
    </citation>
    <scope>NUCLEOTIDE SEQUENCE [LARGE SCALE GENOMIC DNA]</scope>
    <source>
        <strain evidence="3">Tucson 15287-2541.00</strain>
    </source>
</reference>
<dbReference type="Pfam" id="PF14780">
    <property type="entry name" value="NEPRO_N"/>
    <property type="match status" value="1"/>
</dbReference>
<sequence length="346" mass="39599">MASSCFWNDFELKKPPLVTLHVSETRFAKDVFVVINRYLQQLSSPNGQEFNQTAALIGRLMARRKNSFRSMPGFRAVCKLNATLCRLLRLDLPRELEHFRGALPDACDDEVSGEMPTRNSLEFILVRLIAFHRLHERIHDCCVAAAKYFGQMLRNNFFMEILTLLIAAIAKINKLSQLQANSCATLYDKLLPHRFRFPHVEKHNFLPENYELPAKLRQIELTQPDQTNEVMSAAIQLQAPQAPPLVTKVEKAKQLAKADVGTVIARQTKTTKEITFQLDSLITVEDVKHFIQRESKARKETPNGCLTNAIQNHEWLAAKTLFERKLKSRESAKALNIFRKFIGSKI</sequence>
<dbReference type="OrthoDB" id="9899341at2759"/>
<accession>B4J2P9</accession>
<evidence type="ECO:0000259" key="1">
    <source>
        <dbReference type="Pfam" id="PF14780"/>
    </source>
</evidence>
<dbReference type="AlphaFoldDB" id="B4J2P9"/>
<name>B4J2P9_DROGR</name>
<dbReference type="InterPro" id="IPR027951">
    <property type="entry name" value="Nepro_N"/>
</dbReference>
<gene>
    <name evidence="2" type="primary">Dgri\GH15426</name>
    <name evidence="2" type="ORF">Dgri_GH15426</name>
</gene>
<protein>
    <submittedName>
        <fullName evidence="2">GH15426</fullName>
    </submittedName>
</protein>
<dbReference type="InParanoid" id="B4J2P9"/>
<dbReference type="PANTHER" id="PTHR34761">
    <property type="entry name" value="NUCLEOLUS AND NEURAL PROGENITOR PROTEIN"/>
    <property type="match status" value="1"/>
</dbReference>
<keyword evidence="3" id="KW-1185">Reference proteome</keyword>
<dbReference type="KEGG" id="dgr:6556924"/>
<dbReference type="OMA" id="NSFRNMP"/>
<evidence type="ECO:0000313" key="2">
    <source>
        <dbReference type="EMBL" id="EDV96040.1"/>
    </source>
</evidence>
<dbReference type="GO" id="GO:0045747">
    <property type="term" value="P:positive regulation of Notch signaling pathway"/>
    <property type="evidence" value="ECO:0007669"/>
    <property type="project" value="TreeGrafter"/>
</dbReference>
<dbReference type="Proteomes" id="UP000001070">
    <property type="component" value="Unassembled WGS sequence"/>
</dbReference>
<proteinExistence type="predicted"/>
<dbReference type="PhylomeDB" id="B4J2P9"/>
<dbReference type="eggNOG" id="ENOG502S8BH">
    <property type="taxonomic scope" value="Eukaryota"/>
</dbReference>
<dbReference type="HOGENOM" id="CLU_792924_0_0_1"/>
<dbReference type="STRING" id="7222.B4J2P9"/>
<organism evidence="3">
    <name type="scientific">Drosophila grimshawi</name>
    <name type="common">Hawaiian fruit fly</name>
    <name type="synonym">Idiomyia grimshawi</name>
    <dbReference type="NCBI Taxonomy" id="7222"/>
    <lineage>
        <taxon>Eukaryota</taxon>
        <taxon>Metazoa</taxon>
        <taxon>Ecdysozoa</taxon>
        <taxon>Arthropoda</taxon>
        <taxon>Hexapoda</taxon>
        <taxon>Insecta</taxon>
        <taxon>Pterygota</taxon>
        <taxon>Neoptera</taxon>
        <taxon>Endopterygota</taxon>
        <taxon>Diptera</taxon>
        <taxon>Brachycera</taxon>
        <taxon>Muscomorpha</taxon>
        <taxon>Ephydroidea</taxon>
        <taxon>Drosophilidae</taxon>
        <taxon>Drosophila</taxon>
        <taxon>Hawaiian Drosophila</taxon>
    </lineage>
</organism>
<feature type="domain" description="Nucleolus and neural progenitor protein-like N-terminal" evidence="1">
    <location>
        <begin position="7"/>
        <end position="191"/>
    </location>
</feature>
<dbReference type="GO" id="GO:0005634">
    <property type="term" value="C:nucleus"/>
    <property type="evidence" value="ECO:0007669"/>
    <property type="project" value="TreeGrafter"/>
</dbReference>
<dbReference type="InterPro" id="IPR052835">
    <property type="entry name" value="Nepro"/>
</dbReference>
<evidence type="ECO:0000313" key="3">
    <source>
        <dbReference type="Proteomes" id="UP000001070"/>
    </source>
</evidence>
<dbReference type="PANTHER" id="PTHR34761:SF1">
    <property type="entry name" value="NUCLEOLUS AND NEURAL PROGENITOR PROTEIN"/>
    <property type="match status" value="1"/>
</dbReference>